<organism evidence="1 2">
    <name type="scientific">Streptosporangium canum</name>
    <dbReference type="NCBI Taxonomy" id="324952"/>
    <lineage>
        <taxon>Bacteria</taxon>
        <taxon>Bacillati</taxon>
        <taxon>Actinomycetota</taxon>
        <taxon>Actinomycetes</taxon>
        <taxon>Streptosporangiales</taxon>
        <taxon>Streptosporangiaceae</taxon>
        <taxon>Streptosporangium</taxon>
    </lineage>
</organism>
<gene>
    <name evidence="1" type="ORF">SAMN05216275_10561</name>
</gene>
<keyword evidence="2" id="KW-1185">Reference proteome</keyword>
<accession>A0A1I3LA41</accession>
<proteinExistence type="predicted"/>
<name>A0A1I3LA41_9ACTN</name>
<dbReference type="Proteomes" id="UP000199111">
    <property type="component" value="Unassembled WGS sequence"/>
</dbReference>
<dbReference type="AlphaFoldDB" id="A0A1I3LA41"/>
<reference evidence="2" key="1">
    <citation type="submission" date="2016-10" db="EMBL/GenBank/DDBJ databases">
        <authorList>
            <person name="Varghese N."/>
            <person name="Submissions S."/>
        </authorList>
    </citation>
    <scope>NUCLEOTIDE SEQUENCE [LARGE SCALE GENOMIC DNA]</scope>
    <source>
        <strain evidence="2">CGMCC 4.2126</strain>
    </source>
</reference>
<dbReference type="GeneID" id="96297594"/>
<dbReference type="EMBL" id="FOQY01000005">
    <property type="protein sequence ID" value="SFI81420.1"/>
    <property type="molecule type" value="Genomic_DNA"/>
</dbReference>
<dbReference type="RefSeq" id="WP_143120857.1">
    <property type="nucleotide sequence ID" value="NZ_FOQY01000005.1"/>
</dbReference>
<evidence type="ECO:0000313" key="2">
    <source>
        <dbReference type="Proteomes" id="UP000199111"/>
    </source>
</evidence>
<evidence type="ECO:0000313" key="1">
    <source>
        <dbReference type="EMBL" id="SFI81420.1"/>
    </source>
</evidence>
<sequence>MALAIATSPATVSGNTVANVTTASFTPPNNSLLVACLGVQFERVMTLTNSGAALAWTKRRETNTNSYTAIFTAPLVTGRALTVTATPDSAVSLGMKLFVVTGADLVNPVGAVGGGGAAGATASTTVTAYTSTTANSLGIGVADEFLAGTVSTGADATGFPFRIVDQTSGVMLYKNAATATPGTGVTMTFNGSGAANYVWAWSAIEILPVPVITPFTGWGVPIK</sequence>
<protein>
    <submittedName>
        <fullName evidence="1">Uncharacterized protein</fullName>
    </submittedName>
</protein>